<evidence type="ECO:0000256" key="1">
    <source>
        <dbReference type="SAM" id="SignalP"/>
    </source>
</evidence>
<organism evidence="2 3">
    <name type="scientific">Polynucleobacter sphagniphilus</name>
    <dbReference type="NCBI Taxonomy" id="1743169"/>
    <lineage>
        <taxon>Bacteria</taxon>
        <taxon>Pseudomonadati</taxon>
        <taxon>Pseudomonadota</taxon>
        <taxon>Betaproteobacteria</taxon>
        <taxon>Burkholderiales</taxon>
        <taxon>Burkholderiaceae</taxon>
        <taxon>Polynucleobacter</taxon>
    </lineage>
</organism>
<evidence type="ECO:0000313" key="3">
    <source>
        <dbReference type="Proteomes" id="UP001161160"/>
    </source>
</evidence>
<dbReference type="Pfam" id="PF07642">
    <property type="entry name" value="BBP2"/>
    <property type="match status" value="1"/>
</dbReference>
<name>A0AA43M7S1_9BURK</name>
<evidence type="ECO:0008006" key="4">
    <source>
        <dbReference type="Google" id="ProtNLM"/>
    </source>
</evidence>
<protein>
    <recommendedName>
        <fullName evidence="4">Porin</fullName>
    </recommendedName>
</protein>
<comment type="caution">
    <text evidence="2">The sequence shown here is derived from an EMBL/GenBank/DDBJ whole genome shotgun (WGS) entry which is preliminary data.</text>
</comment>
<feature type="chain" id="PRO_5041371187" description="Porin" evidence="1">
    <location>
        <begin position="33"/>
        <end position="564"/>
    </location>
</feature>
<keyword evidence="3" id="KW-1185">Reference proteome</keyword>
<dbReference type="InterPro" id="IPR011486">
    <property type="entry name" value="BBP2"/>
</dbReference>
<dbReference type="EMBL" id="JARXYA010000001">
    <property type="protein sequence ID" value="MDH6502817.1"/>
    <property type="molecule type" value="Genomic_DNA"/>
</dbReference>
<gene>
    <name evidence="2" type="ORF">M2127_000100</name>
</gene>
<dbReference type="Proteomes" id="UP001161160">
    <property type="component" value="Unassembled WGS sequence"/>
</dbReference>
<sequence length="564" mass="62811">MKRAFSKSSLGLKTALCGLGITFSLAFQLAYADESATVAVIPAPGATDCNPYEEYTCLDDYLGTGFWQRLKNYYKLEMGQATPPVDPDGPLSRRDDFPPEAQTIPPMPFTEWPYGGTNPLGATIPNSVDSPLMAAIGDTDIGKWMFENHIQAYGWVDVGGNVSTSKVSHGGNSPAAYDYNPNALDLNQIVLYIDRFPDMVQKEHNDWGFRLSGIYGSDYRYTTSYGLGSNQLITKNLANGWDTPMIYADWYTPFVMEGLNIRVGRYISLPDIEAQLAPNNYMYTHSMTYTYDNYTNTGIMASLAVNKNWIVQFGVADGTEATIPHMYQKQTNPYPNNPAAGQINPLYPGTTFRVDPGANPNFTLCGRWNSDDGKDDVNFCANDINRGNYGYNNLQWYGITVYHQIDEHWHLDAELYNEHQNNAPNALNSTVQTIYANNGSPFASQFMPYNAPSLAQCANASVLTCTSSSTGLTGYLNYSPDPMNNFSLRPEIYWDYQGQRTGTATTYRNIAVGWQHWFSPQIEVRPEIGYMKANTAAFNGNSNLGIAPNRNNQTVLAGDIIWHF</sequence>
<proteinExistence type="predicted"/>
<evidence type="ECO:0000313" key="2">
    <source>
        <dbReference type="EMBL" id="MDH6502817.1"/>
    </source>
</evidence>
<dbReference type="RefSeq" id="WP_280756456.1">
    <property type="nucleotide sequence ID" value="NZ_JARXVW010000003.1"/>
</dbReference>
<keyword evidence="1" id="KW-0732">Signal</keyword>
<accession>A0AA43M7S1</accession>
<reference evidence="2" key="1">
    <citation type="submission" date="2023-04" db="EMBL/GenBank/DDBJ databases">
        <title>Genome Encyclopedia of Bacteria and Archaea VI: Functional Genomics of Type Strains.</title>
        <authorList>
            <person name="Whitman W."/>
        </authorList>
    </citation>
    <scope>NUCLEOTIDE SEQUENCE</scope>
    <source>
        <strain evidence="2">Enz.4-51</strain>
    </source>
</reference>
<dbReference type="AlphaFoldDB" id="A0AA43M7S1"/>
<feature type="signal peptide" evidence="1">
    <location>
        <begin position="1"/>
        <end position="32"/>
    </location>
</feature>